<organism evidence="1 2">
    <name type="scientific">Bordetella genomosp. 9</name>
    <dbReference type="NCBI Taxonomy" id="1416803"/>
    <lineage>
        <taxon>Bacteria</taxon>
        <taxon>Pseudomonadati</taxon>
        <taxon>Pseudomonadota</taxon>
        <taxon>Betaproteobacteria</taxon>
        <taxon>Burkholderiales</taxon>
        <taxon>Alcaligenaceae</taxon>
        <taxon>Bordetella</taxon>
    </lineage>
</organism>
<gene>
    <name evidence="1" type="ORF">CAL13_04525</name>
</gene>
<evidence type="ECO:0000313" key="2">
    <source>
        <dbReference type="Proteomes" id="UP000194139"/>
    </source>
</evidence>
<keyword evidence="2" id="KW-1185">Reference proteome</keyword>
<reference evidence="1 2" key="1">
    <citation type="submission" date="2017-05" db="EMBL/GenBank/DDBJ databases">
        <title>Complete and WGS of Bordetella genogroups.</title>
        <authorList>
            <person name="Spilker T."/>
            <person name="LiPuma J."/>
        </authorList>
    </citation>
    <scope>NUCLEOTIDE SEQUENCE [LARGE SCALE GENOMIC DNA]</scope>
    <source>
        <strain evidence="1 2">AU17164</strain>
    </source>
</reference>
<sequence>MAARNEKNLNEATPREGENARCLNAWLPAIGAHAEALAHTASSAAASLIHAAPVHEQGGRQAVAHWRLMARCIHGAHRAIA</sequence>
<dbReference type="Proteomes" id="UP000194139">
    <property type="component" value="Chromosome"/>
</dbReference>
<protein>
    <submittedName>
        <fullName evidence="1">Uncharacterized protein</fullName>
    </submittedName>
</protein>
<dbReference type="AlphaFoldDB" id="A0A1W6YWV7"/>
<dbReference type="EMBL" id="CP021109">
    <property type="protein sequence ID" value="ARP85560.1"/>
    <property type="molecule type" value="Genomic_DNA"/>
</dbReference>
<name>A0A1W6YWV7_9BORD</name>
<proteinExistence type="predicted"/>
<accession>A0A1W6YWV7</accession>
<evidence type="ECO:0000313" key="1">
    <source>
        <dbReference type="EMBL" id="ARP85560.1"/>
    </source>
</evidence>